<dbReference type="Proteomes" id="UP001381693">
    <property type="component" value="Unassembled WGS sequence"/>
</dbReference>
<comment type="caution">
    <text evidence="1">The sequence shown here is derived from an EMBL/GenBank/DDBJ whole genome shotgun (WGS) entry which is preliminary data.</text>
</comment>
<sequence length="56" mass="6533">MEINIKRSALKFHRSVKSTVEDEQGFCENTSELNLKSEDSKSFRANEDKLINPDFR</sequence>
<name>A0AAN8X8E5_HALRR</name>
<reference evidence="1 2" key="1">
    <citation type="submission" date="2023-11" db="EMBL/GenBank/DDBJ databases">
        <title>Halocaridina rubra genome assembly.</title>
        <authorList>
            <person name="Smith C."/>
        </authorList>
    </citation>
    <scope>NUCLEOTIDE SEQUENCE [LARGE SCALE GENOMIC DNA]</scope>
    <source>
        <strain evidence="1">EP-1</strain>
        <tissue evidence="1">Whole</tissue>
    </source>
</reference>
<dbReference type="EMBL" id="JAXCGZ010009697">
    <property type="protein sequence ID" value="KAK7076383.1"/>
    <property type="molecule type" value="Genomic_DNA"/>
</dbReference>
<organism evidence="1 2">
    <name type="scientific">Halocaridina rubra</name>
    <name type="common">Hawaiian red shrimp</name>
    <dbReference type="NCBI Taxonomy" id="373956"/>
    <lineage>
        <taxon>Eukaryota</taxon>
        <taxon>Metazoa</taxon>
        <taxon>Ecdysozoa</taxon>
        <taxon>Arthropoda</taxon>
        <taxon>Crustacea</taxon>
        <taxon>Multicrustacea</taxon>
        <taxon>Malacostraca</taxon>
        <taxon>Eumalacostraca</taxon>
        <taxon>Eucarida</taxon>
        <taxon>Decapoda</taxon>
        <taxon>Pleocyemata</taxon>
        <taxon>Caridea</taxon>
        <taxon>Atyoidea</taxon>
        <taxon>Atyidae</taxon>
        <taxon>Halocaridina</taxon>
    </lineage>
</organism>
<accession>A0AAN8X8E5</accession>
<evidence type="ECO:0000313" key="2">
    <source>
        <dbReference type="Proteomes" id="UP001381693"/>
    </source>
</evidence>
<keyword evidence="2" id="KW-1185">Reference proteome</keyword>
<proteinExistence type="predicted"/>
<dbReference type="AlphaFoldDB" id="A0AAN8X8E5"/>
<protein>
    <submittedName>
        <fullName evidence="1">Uncharacterized protein</fullName>
    </submittedName>
</protein>
<evidence type="ECO:0000313" key="1">
    <source>
        <dbReference type="EMBL" id="KAK7076383.1"/>
    </source>
</evidence>
<gene>
    <name evidence="1" type="ORF">SK128_023238</name>
</gene>